<dbReference type="EMBL" id="SJOL01007764">
    <property type="protein sequence ID" value="TGZ61960.1"/>
    <property type="molecule type" value="Genomic_DNA"/>
</dbReference>
<protein>
    <submittedName>
        <fullName evidence="1">Uncharacterized protein</fullName>
    </submittedName>
</protein>
<gene>
    <name evidence="1" type="ORF">CRM22_007721</name>
</gene>
<accession>A0A4S2LF30</accession>
<sequence>MVESGHDYRMCACFKRNSTDCDQFRMRTQRAVQTHHKDAGVNRSGIEAFCPYVPCYLFALCNVHDLHDPTNIVPEAFLATKSFPKLSRTTKSLPDKIQDLR</sequence>
<dbReference type="AlphaFoldDB" id="A0A4S2LF30"/>
<proteinExistence type="predicted"/>
<dbReference type="Proteomes" id="UP000308267">
    <property type="component" value="Unassembled WGS sequence"/>
</dbReference>
<reference evidence="1 2" key="1">
    <citation type="journal article" date="2019" name="BMC Genomics">
        <title>New insights from Opisthorchis felineus genome: update on genomics of the epidemiologically important liver flukes.</title>
        <authorList>
            <person name="Ershov N.I."/>
            <person name="Mordvinov V.A."/>
            <person name="Prokhortchouk E.B."/>
            <person name="Pakharukova M.Y."/>
            <person name="Gunbin K.V."/>
            <person name="Ustyantsev K."/>
            <person name="Genaev M.A."/>
            <person name="Blinov A.G."/>
            <person name="Mazur A."/>
            <person name="Boulygina E."/>
            <person name="Tsygankova S."/>
            <person name="Khrameeva E."/>
            <person name="Chekanov N."/>
            <person name="Fan G."/>
            <person name="Xiao A."/>
            <person name="Zhang H."/>
            <person name="Xu X."/>
            <person name="Yang H."/>
            <person name="Solovyev V."/>
            <person name="Lee S.M."/>
            <person name="Liu X."/>
            <person name="Afonnikov D.A."/>
            <person name="Skryabin K.G."/>
        </authorList>
    </citation>
    <scope>NUCLEOTIDE SEQUENCE [LARGE SCALE GENOMIC DNA]</scope>
    <source>
        <strain evidence="1">AK-0245</strain>
        <tissue evidence="1">Whole organism</tissue>
    </source>
</reference>
<evidence type="ECO:0000313" key="2">
    <source>
        <dbReference type="Proteomes" id="UP000308267"/>
    </source>
</evidence>
<keyword evidence="2" id="KW-1185">Reference proteome</keyword>
<evidence type="ECO:0000313" key="1">
    <source>
        <dbReference type="EMBL" id="TGZ61960.1"/>
    </source>
</evidence>
<organism evidence="1 2">
    <name type="scientific">Opisthorchis felineus</name>
    <dbReference type="NCBI Taxonomy" id="147828"/>
    <lineage>
        <taxon>Eukaryota</taxon>
        <taxon>Metazoa</taxon>
        <taxon>Spiralia</taxon>
        <taxon>Lophotrochozoa</taxon>
        <taxon>Platyhelminthes</taxon>
        <taxon>Trematoda</taxon>
        <taxon>Digenea</taxon>
        <taxon>Opisthorchiida</taxon>
        <taxon>Opisthorchiata</taxon>
        <taxon>Opisthorchiidae</taxon>
        <taxon>Opisthorchis</taxon>
    </lineage>
</organism>
<name>A0A4S2LF30_OPIFE</name>
<comment type="caution">
    <text evidence="1">The sequence shown here is derived from an EMBL/GenBank/DDBJ whole genome shotgun (WGS) entry which is preliminary data.</text>
</comment>